<dbReference type="GO" id="GO:0050135">
    <property type="term" value="F:NADP+ nucleosidase activity"/>
    <property type="evidence" value="ECO:0007669"/>
    <property type="project" value="InterPro"/>
</dbReference>
<dbReference type="InterPro" id="IPR025331">
    <property type="entry name" value="TNT"/>
</dbReference>
<reference evidence="2" key="1">
    <citation type="submission" date="2023-01" db="EMBL/GenBank/DDBJ databases">
        <title>Human gut microbiome strain richness.</title>
        <authorList>
            <person name="Chen-Liaw A."/>
        </authorList>
    </citation>
    <scope>NUCLEOTIDE SEQUENCE</scope>
    <source>
        <strain evidence="2">1001275st1_F4_1001275B_160808</strain>
    </source>
</reference>
<comment type="caution">
    <text evidence="2">The sequence shown here is derived from an EMBL/GenBank/DDBJ whole genome shotgun (WGS) entry which is preliminary data.</text>
</comment>
<dbReference type="Pfam" id="PF14021">
    <property type="entry name" value="TNT"/>
    <property type="match status" value="1"/>
</dbReference>
<proteinExistence type="predicted"/>
<gene>
    <name evidence="2" type="ORF">PNU62_06905</name>
</gene>
<dbReference type="PANTHER" id="PTHR42059">
    <property type="entry name" value="TNT DOMAIN-CONTAINING PROTEIN"/>
    <property type="match status" value="1"/>
</dbReference>
<organism evidence="2 3">
    <name type="scientific">Ruminococcus bicirculans</name>
    <name type="common">ex Wegman et al. 2014</name>
    <dbReference type="NCBI Taxonomy" id="1160721"/>
    <lineage>
        <taxon>Bacteria</taxon>
        <taxon>Bacillati</taxon>
        <taxon>Bacillota</taxon>
        <taxon>Clostridia</taxon>
        <taxon>Eubacteriales</taxon>
        <taxon>Oscillospiraceae</taxon>
        <taxon>Ruminococcus</taxon>
    </lineage>
</organism>
<accession>A0AAW6ECU3</accession>
<evidence type="ECO:0000259" key="1">
    <source>
        <dbReference type="Pfam" id="PF14021"/>
    </source>
</evidence>
<evidence type="ECO:0000313" key="3">
    <source>
        <dbReference type="Proteomes" id="UP001211015"/>
    </source>
</evidence>
<dbReference type="RefSeq" id="WP_195388452.1">
    <property type="nucleotide sequence ID" value="NZ_JADNGL010000009.1"/>
</dbReference>
<dbReference type="PANTHER" id="PTHR42059:SF1">
    <property type="entry name" value="TNT DOMAIN-CONTAINING PROTEIN"/>
    <property type="match status" value="1"/>
</dbReference>
<sequence>MLDSIFKSGQASDIVAILSKYDDEAIVAINKILDKDAVAALIRDYGDDGVKVAVKGGDYLVKAINNLDDDAAKSFVKTASKQKDSFYDYLKSLDESYLNELVASSKADIDKISKWDYQPDYELYVRHKSVYDNPKYFEQEKGITIYPGTNGDTNINGFVDGIFETKTLEPGMIIDRYGSNGTGKYFSPLGTPYSERALPPYMKNEPYTKYKVLVSFEVKSGEIVPWFDEVGGGTQYLSTYSVDELKKFGYIVEVE</sequence>
<evidence type="ECO:0000313" key="2">
    <source>
        <dbReference type="EMBL" id="MDB8744742.1"/>
    </source>
</evidence>
<name>A0AAW6ECU3_9FIRM</name>
<dbReference type="AlphaFoldDB" id="A0AAW6ECU3"/>
<feature type="domain" description="TNT" evidence="1">
    <location>
        <begin position="167"/>
        <end position="254"/>
    </location>
</feature>
<dbReference type="Proteomes" id="UP001211015">
    <property type="component" value="Unassembled WGS sequence"/>
</dbReference>
<dbReference type="EMBL" id="JAQMLV010000008">
    <property type="protein sequence ID" value="MDB8744742.1"/>
    <property type="molecule type" value="Genomic_DNA"/>
</dbReference>
<dbReference type="InterPro" id="IPR053024">
    <property type="entry name" value="Fungal_surface_NADase"/>
</dbReference>
<protein>
    <submittedName>
        <fullName evidence="2">Glycohydrolase toxin TNT-related protein</fullName>
    </submittedName>
</protein>